<dbReference type="AlphaFoldDB" id="T1IUB2"/>
<organism evidence="4 5">
    <name type="scientific">Strigamia maritima</name>
    <name type="common">European centipede</name>
    <name type="synonym">Geophilus maritimus</name>
    <dbReference type="NCBI Taxonomy" id="126957"/>
    <lineage>
        <taxon>Eukaryota</taxon>
        <taxon>Metazoa</taxon>
        <taxon>Ecdysozoa</taxon>
        <taxon>Arthropoda</taxon>
        <taxon>Myriapoda</taxon>
        <taxon>Chilopoda</taxon>
        <taxon>Pleurostigmophora</taxon>
        <taxon>Geophilomorpha</taxon>
        <taxon>Linotaeniidae</taxon>
        <taxon>Strigamia</taxon>
    </lineage>
</organism>
<dbReference type="Pfam" id="PF07651">
    <property type="entry name" value="ANTH"/>
    <property type="match status" value="1"/>
</dbReference>
<dbReference type="PANTHER" id="PTHR22951:SF5">
    <property type="entry name" value="PHOSPHATIDYLINOSITOL-BINDING CLATHRIN ASSEMBLY PROTEIN LAP"/>
    <property type="match status" value="1"/>
</dbReference>
<protein>
    <recommendedName>
        <fullName evidence="3">ENTH domain-containing protein</fullName>
    </recommendedName>
</protein>
<dbReference type="GO" id="GO:0098894">
    <property type="term" value="C:extrinsic component of presynaptic endocytic zone membrane"/>
    <property type="evidence" value="ECO:0007669"/>
    <property type="project" value="TreeGrafter"/>
</dbReference>
<dbReference type="InterPro" id="IPR011417">
    <property type="entry name" value="ANTH_dom"/>
</dbReference>
<dbReference type="FunFam" id="1.25.40.90:FF:000017">
    <property type="entry name" value="Phosphatidylinositol-binding clathrin assembly protein LAP"/>
    <property type="match status" value="1"/>
</dbReference>
<dbReference type="GO" id="GO:0048268">
    <property type="term" value="P:clathrin coat assembly"/>
    <property type="evidence" value="ECO:0007669"/>
    <property type="project" value="InterPro"/>
</dbReference>
<feature type="region of interest" description="Disordered" evidence="2">
    <location>
        <begin position="887"/>
        <end position="915"/>
    </location>
</feature>
<dbReference type="InterPro" id="IPR014712">
    <property type="entry name" value="ANTH_dom_sf"/>
</dbReference>
<dbReference type="SUPFAM" id="SSF89009">
    <property type="entry name" value="GAT-like domain"/>
    <property type="match status" value="1"/>
</dbReference>
<dbReference type="eggNOG" id="KOG0251">
    <property type="taxonomic scope" value="Eukaryota"/>
</dbReference>
<dbReference type="HOGENOM" id="CLU_014080_0_1_1"/>
<evidence type="ECO:0000256" key="2">
    <source>
        <dbReference type="SAM" id="MobiDB-lite"/>
    </source>
</evidence>
<dbReference type="GO" id="GO:0000149">
    <property type="term" value="F:SNARE binding"/>
    <property type="evidence" value="ECO:0007669"/>
    <property type="project" value="TreeGrafter"/>
</dbReference>
<dbReference type="InterPro" id="IPR013809">
    <property type="entry name" value="ENTH"/>
</dbReference>
<dbReference type="GO" id="GO:0005545">
    <property type="term" value="F:1-phosphatidylinositol binding"/>
    <property type="evidence" value="ECO:0007669"/>
    <property type="project" value="InterPro"/>
</dbReference>
<feature type="compositionally biased region" description="Low complexity" evidence="2">
    <location>
        <begin position="596"/>
        <end position="606"/>
    </location>
</feature>
<dbReference type="SUPFAM" id="SSF48464">
    <property type="entry name" value="ENTH/VHS domain"/>
    <property type="match status" value="1"/>
</dbReference>
<evidence type="ECO:0000313" key="5">
    <source>
        <dbReference type="Proteomes" id="UP000014500"/>
    </source>
</evidence>
<dbReference type="Gene3D" id="1.25.40.90">
    <property type="match status" value="1"/>
</dbReference>
<feature type="compositionally biased region" description="Low complexity" evidence="2">
    <location>
        <begin position="621"/>
        <end position="644"/>
    </location>
</feature>
<feature type="compositionally biased region" description="Low complexity" evidence="2">
    <location>
        <begin position="653"/>
        <end position="683"/>
    </location>
</feature>
<evidence type="ECO:0000256" key="1">
    <source>
        <dbReference type="ARBA" id="ARBA00008011"/>
    </source>
</evidence>
<proteinExistence type="inferred from homology"/>
<feature type="compositionally biased region" description="Basic and acidic residues" evidence="2">
    <location>
        <begin position="534"/>
        <end position="545"/>
    </location>
</feature>
<name>T1IUB2_STRMM</name>
<dbReference type="GO" id="GO:0072583">
    <property type="term" value="P:clathrin-dependent endocytosis"/>
    <property type="evidence" value="ECO:0007669"/>
    <property type="project" value="InterPro"/>
</dbReference>
<dbReference type="STRING" id="126957.T1IUB2"/>
<dbReference type="SMART" id="SM00273">
    <property type="entry name" value="ENTH"/>
    <property type="match status" value="1"/>
</dbReference>
<dbReference type="Gene3D" id="1.20.58.150">
    <property type="entry name" value="ANTH domain"/>
    <property type="match status" value="1"/>
</dbReference>
<dbReference type="GO" id="GO:0016185">
    <property type="term" value="P:synaptic vesicle budding from presynaptic endocytic zone membrane"/>
    <property type="evidence" value="ECO:0007669"/>
    <property type="project" value="TreeGrafter"/>
</dbReference>
<keyword evidence="5" id="KW-1185">Reference proteome</keyword>
<comment type="similarity">
    <text evidence="1">Belongs to the PICALM/SNAP91 family.</text>
</comment>
<sequence>MMMPGGQSINDRITAARYSIAGQGLAKSVCKATTEEVIGPKKKHLDYLLHCTNEPNVSIPQMANLLIERTTMTSWVVVFKALVTVHHLMCYGNERFTQYLASSNCSFQLSSFVDKANVQGYDMSTFIRRYAKYLNEKALSYRTVAFDFCKVKRGKDDGVLRTMNADKLLKTLPVLQNQVDALLEFDCTANELTNGVINAAFMLLFRDLIRLFACYNDGIINLLEKYFDMNKKMCRDALDIYKKFLIRMDRVGEFLKVAESVGLDKSEMPEVSENVGIDKSDIPDLAKAPSSLLEALEQHLMALEGKKGSGAGTPTQATTKPAYLKSAFTALSNTSSSFGTASGKMELNGITLDDSLKRQLLEEEQAAFNQHREKRMKELAASPTGPPSGSAQTNPFLTSPQTEPVIDLFDPIPQSASSKASDDLLCLKSNPFADSLMNAPQQTTGGSTAFQNNFWGAQQNASGSSLMPAAAPEIFVDDDGGRRDMEIPGLNPFANISSATPSPSGAPEIVRGAGTTPILGGPDGSMFGAAFGEGESHRMGEESAETKSPARPPPPSAAAVAAAAATDAPANDLFPAFDSGFGGSEKPKPPRPVSPIPSKIGDLFGDIGDGFDLGVGGGVLQQQQQQQQQQQPAMSAMPAQQPMGFGTGGPFGFGALPPSSGVGFRSSAASSPSVSNVPSPARSTPVSAFDELNMTIRAAMSGSPSRNVSTAATPSAASDIGFDSFGDILQPSGGAAQMQPLAQNTQTKTAGGKVITGDLDSSLSMLAQNLNINRGSGSMHKGGHVWNSPKNTSKTGGANWTPQIASSTAAGGWNSPQHAYKAPASTAMGAPTGAKSADWASGIGAASFPQTGAGPVPAMGQPMMGGPRPMAPPMGQQAIFSAMPPMPAQQPQNMGFGAAPSAGQPQLDPFASLLG</sequence>
<dbReference type="GO" id="GO:0005905">
    <property type="term" value="C:clathrin-coated pit"/>
    <property type="evidence" value="ECO:0007669"/>
    <property type="project" value="TreeGrafter"/>
</dbReference>
<dbReference type="Proteomes" id="UP000014500">
    <property type="component" value="Unassembled WGS sequence"/>
</dbReference>
<feature type="compositionally biased region" description="Polar residues" evidence="2">
    <location>
        <begin position="494"/>
        <end position="503"/>
    </location>
</feature>
<dbReference type="PANTHER" id="PTHR22951">
    <property type="entry name" value="CLATHRIN ASSEMBLY PROTEIN"/>
    <property type="match status" value="1"/>
</dbReference>
<dbReference type="EMBL" id="JH431526">
    <property type="status" value="NOT_ANNOTATED_CDS"/>
    <property type="molecule type" value="Genomic_DNA"/>
</dbReference>
<dbReference type="EnsemblMetazoa" id="SMAR004733-RA">
    <property type="protein sequence ID" value="SMAR004733-PA"/>
    <property type="gene ID" value="SMAR004733"/>
</dbReference>
<dbReference type="GO" id="GO:0032050">
    <property type="term" value="F:clathrin heavy chain binding"/>
    <property type="evidence" value="ECO:0007669"/>
    <property type="project" value="TreeGrafter"/>
</dbReference>
<dbReference type="GO" id="GO:0008021">
    <property type="term" value="C:synaptic vesicle"/>
    <property type="evidence" value="ECO:0007669"/>
    <property type="project" value="TreeGrafter"/>
</dbReference>
<feature type="compositionally biased region" description="Low complexity" evidence="2">
    <location>
        <begin position="557"/>
        <end position="570"/>
    </location>
</feature>
<dbReference type="PhylomeDB" id="T1IUB2"/>
<dbReference type="CDD" id="cd16985">
    <property type="entry name" value="ANTH_N_AP180"/>
    <property type="match status" value="1"/>
</dbReference>
<evidence type="ECO:0000313" key="4">
    <source>
        <dbReference type="EnsemblMetazoa" id="SMAR004733-PA"/>
    </source>
</evidence>
<dbReference type="InterPro" id="IPR008942">
    <property type="entry name" value="ENTH_VHS"/>
</dbReference>
<feature type="compositionally biased region" description="Gly residues" evidence="2">
    <location>
        <begin position="607"/>
        <end position="619"/>
    </location>
</feature>
<feature type="domain" description="ENTH" evidence="3">
    <location>
        <begin position="17"/>
        <end position="148"/>
    </location>
</feature>
<accession>T1IUB2</accession>
<dbReference type="InterPro" id="IPR045192">
    <property type="entry name" value="AP180-like"/>
</dbReference>
<reference evidence="4" key="2">
    <citation type="submission" date="2015-02" db="UniProtKB">
        <authorList>
            <consortium name="EnsemblMetazoa"/>
        </authorList>
    </citation>
    <scope>IDENTIFICATION</scope>
</reference>
<dbReference type="GO" id="GO:0005546">
    <property type="term" value="F:phosphatidylinositol-4,5-bisphosphate binding"/>
    <property type="evidence" value="ECO:0007669"/>
    <property type="project" value="TreeGrafter"/>
</dbReference>
<feature type="region of interest" description="Disordered" evidence="2">
    <location>
        <begin position="493"/>
        <end position="684"/>
    </location>
</feature>
<dbReference type="OMA" id="SNEMSEF"/>
<dbReference type="PROSITE" id="PS50942">
    <property type="entry name" value="ENTH"/>
    <property type="match status" value="1"/>
</dbReference>
<dbReference type="GO" id="GO:0030136">
    <property type="term" value="C:clathrin-coated vesicle"/>
    <property type="evidence" value="ECO:0007669"/>
    <property type="project" value="InterPro"/>
</dbReference>
<evidence type="ECO:0000259" key="3">
    <source>
        <dbReference type="PROSITE" id="PS50942"/>
    </source>
</evidence>
<reference evidence="5" key="1">
    <citation type="submission" date="2011-05" db="EMBL/GenBank/DDBJ databases">
        <authorList>
            <person name="Richards S.R."/>
            <person name="Qu J."/>
            <person name="Jiang H."/>
            <person name="Jhangiani S.N."/>
            <person name="Agravi P."/>
            <person name="Goodspeed R."/>
            <person name="Gross S."/>
            <person name="Mandapat C."/>
            <person name="Jackson L."/>
            <person name="Mathew T."/>
            <person name="Pu L."/>
            <person name="Thornton R."/>
            <person name="Saada N."/>
            <person name="Wilczek-Boney K.B."/>
            <person name="Lee S."/>
            <person name="Kovar C."/>
            <person name="Wu Y."/>
            <person name="Scherer S.E."/>
            <person name="Worley K.C."/>
            <person name="Muzny D.M."/>
            <person name="Gibbs R."/>
        </authorList>
    </citation>
    <scope>NUCLEOTIDE SEQUENCE</scope>
    <source>
        <strain evidence="5">Brora</strain>
    </source>
</reference>